<keyword evidence="2" id="KW-1185">Reference proteome</keyword>
<organism evidence="1 2">
    <name type="scientific">Guptibacillus hwajinpoensis</name>
    <dbReference type="NCBI Taxonomy" id="208199"/>
    <lineage>
        <taxon>Bacteria</taxon>
        <taxon>Bacillati</taxon>
        <taxon>Bacillota</taxon>
        <taxon>Bacilli</taxon>
        <taxon>Bacillales</taxon>
        <taxon>Guptibacillaceae</taxon>
        <taxon>Guptibacillus</taxon>
    </lineage>
</organism>
<reference evidence="1" key="1">
    <citation type="submission" date="2023-07" db="EMBL/GenBank/DDBJ databases">
        <title>Genomic Encyclopedia of Type Strains, Phase IV (KMG-IV): sequencing the most valuable type-strain genomes for metagenomic binning, comparative biology and taxonomic classification.</title>
        <authorList>
            <person name="Goeker M."/>
        </authorList>
    </citation>
    <scope>NUCLEOTIDE SEQUENCE [LARGE SCALE GENOMIC DNA]</scope>
    <source>
        <strain evidence="1">JSM 076093</strain>
    </source>
</reference>
<proteinExistence type="predicted"/>
<evidence type="ECO:0000313" key="2">
    <source>
        <dbReference type="Proteomes" id="UP001226720"/>
    </source>
</evidence>
<dbReference type="EMBL" id="JAUSWM010000004">
    <property type="protein sequence ID" value="MDQ0483535.1"/>
    <property type="molecule type" value="Genomic_DNA"/>
</dbReference>
<dbReference type="RefSeq" id="WP_161797346.1">
    <property type="nucleotide sequence ID" value="NZ_CP119526.1"/>
</dbReference>
<dbReference type="GeneID" id="301327816"/>
<sequence length="48" mass="5306">MDCYTCYGNGELECPHCQGKERKVEGCHHCEGEGCVGCHRCNSSGRLE</sequence>
<name>A0ABU0K4E7_9BACL</name>
<evidence type="ECO:0000313" key="1">
    <source>
        <dbReference type="EMBL" id="MDQ0483535.1"/>
    </source>
</evidence>
<accession>A0ABU0K4E7</accession>
<gene>
    <name evidence="1" type="ORF">QO000_002517</name>
</gene>
<comment type="caution">
    <text evidence="1">The sequence shown here is derived from an EMBL/GenBank/DDBJ whole genome shotgun (WGS) entry which is preliminary data.</text>
</comment>
<dbReference type="Proteomes" id="UP001226720">
    <property type="component" value="Unassembled WGS sequence"/>
</dbReference>
<protein>
    <submittedName>
        <fullName evidence="1">DnaJ-class molecular chaperone</fullName>
    </submittedName>
</protein>